<dbReference type="Pfam" id="PF07687">
    <property type="entry name" value="M20_dimer"/>
    <property type="match status" value="1"/>
</dbReference>
<comment type="caution">
    <text evidence="8">The sequence shown here is derived from an EMBL/GenBank/DDBJ whole genome shotgun (WGS) entry which is preliminary data.</text>
</comment>
<evidence type="ECO:0000256" key="4">
    <source>
        <dbReference type="ARBA" id="ARBA00022801"/>
    </source>
</evidence>
<dbReference type="PANTHER" id="PTHR43808">
    <property type="entry name" value="ACETYLORNITHINE DEACETYLASE"/>
    <property type="match status" value="1"/>
</dbReference>
<dbReference type="AlphaFoldDB" id="A0AA91PWJ4"/>
<dbReference type="PROSITE" id="PS00759">
    <property type="entry name" value="ARGE_DAPE_CPG2_2"/>
    <property type="match status" value="1"/>
</dbReference>
<dbReference type="SUPFAM" id="SSF53187">
    <property type="entry name" value="Zn-dependent exopeptidases"/>
    <property type="match status" value="1"/>
</dbReference>
<evidence type="ECO:0000313" key="8">
    <source>
        <dbReference type="EMBL" id="OVF06850.1"/>
    </source>
</evidence>
<name>A0AA91PWJ4_CLALS</name>
<keyword evidence="3" id="KW-0479">Metal-binding</keyword>
<dbReference type="Gene3D" id="3.40.630.10">
    <property type="entry name" value="Zn peptidases"/>
    <property type="match status" value="1"/>
</dbReference>
<evidence type="ECO:0000256" key="5">
    <source>
        <dbReference type="ARBA" id="ARBA00022833"/>
    </source>
</evidence>
<accession>A0AA91PWJ4</accession>
<dbReference type="CDD" id="cd05652">
    <property type="entry name" value="M20_ArgE_DapE-like_fungal"/>
    <property type="match status" value="1"/>
</dbReference>
<dbReference type="Gene3D" id="3.30.70.360">
    <property type="match status" value="1"/>
</dbReference>
<proteinExistence type="inferred from homology"/>
<keyword evidence="4" id="KW-0378">Hydrolase</keyword>
<feature type="domain" description="Peptidase M20 dimerisation" evidence="7">
    <location>
        <begin position="278"/>
        <end position="376"/>
    </location>
</feature>
<gene>
    <name evidence="8" type="ORF">A9F13_17g00660</name>
</gene>
<dbReference type="EMBL" id="LYUB02000017">
    <property type="protein sequence ID" value="OVF06850.1"/>
    <property type="molecule type" value="Genomic_DNA"/>
</dbReference>
<evidence type="ECO:0000259" key="7">
    <source>
        <dbReference type="Pfam" id="PF07687"/>
    </source>
</evidence>
<keyword evidence="5" id="KW-0862">Zinc</keyword>
<dbReference type="InterPro" id="IPR036264">
    <property type="entry name" value="Bact_exopeptidase_dim_dom"/>
</dbReference>
<evidence type="ECO:0000256" key="3">
    <source>
        <dbReference type="ARBA" id="ARBA00022723"/>
    </source>
</evidence>
<dbReference type="Proteomes" id="UP000195602">
    <property type="component" value="Unassembled WGS sequence"/>
</dbReference>
<comment type="similarity">
    <text evidence="2">Belongs to the peptidase M20A family.</text>
</comment>
<dbReference type="InterPro" id="IPR050072">
    <property type="entry name" value="Peptidase_M20A"/>
</dbReference>
<dbReference type="InterPro" id="IPR002933">
    <property type="entry name" value="Peptidase_M20"/>
</dbReference>
<reference evidence="8 9" key="1">
    <citation type="submission" date="2017-04" db="EMBL/GenBank/DDBJ databases">
        <title>Draft genome of the yeast Clavispora lusitaniae type strain CBS 6936.</title>
        <authorList>
            <person name="Durrens P."/>
            <person name="Klopp C."/>
            <person name="Biteau N."/>
            <person name="Fitton-Ouhabi V."/>
            <person name="Dementhon K."/>
            <person name="Accoceberry I."/>
            <person name="Sherman D.J."/>
            <person name="Noel T."/>
        </authorList>
    </citation>
    <scope>NUCLEOTIDE SEQUENCE [LARGE SCALE GENOMIC DNA]</scope>
    <source>
        <strain evidence="8 9">CBS 6936</strain>
    </source>
</reference>
<dbReference type="InterPro" id="IPR001261">
    <property type="entry name" value="ArgE/DapE_CS"/>
</dbReference>
<sequence length="462" mass="50494">MTQNQEEVPSLEQQKKLETSLREALNPDGKNPQVDSAISSTFDYIRKSLEKMENSQDKDKTAQEIANDLKDKFDNWAANQKQTQNILAVRPFHFKGPQEALISVFDSQSLTDYVVDSKYSLLELHKKLVEIKSISDNELNVGQWLGAYLKKAGLTVELGKVDGENDRYNVYAYLGKKRDTSIVLTSHIDTVPPYLPYYVNGTQIHGRGSCDAKASVATQVIAFLDMVSQGILKEGQVSLLFVVGEENSGSGMRKATESLGASWDIAIFGEPTENKLAVGHKGILLFDVEVFGKASHSGYPELGVSATEILVPLLANLQNLELPTSDILGPSTLNIGKIEAGVAANVVPAYAKATIAIRVADDLARVVHLVRSVVEDTPHVGPFSFFGTEPQFLDYDVPGFGTLVAAYTTDVPNLGLPLKKRYLYGPGTIHVAHGANEYVENQDLLDAISGYKKLIQHALSEV</sequence>
<dbReference type="SUPFAM" id="SSF55031">
    <property type="entry name" value="Bacterial exopeptidase dimerisation domain"/>
    <property type="match status" value="1"/>
</dbReference>
<dbReference type="Pfam" id="PF01546">
    <property type="entry name" value="Peptidase_M20"/>
    <property type="match status" value="1"/>
</dbReference>
<feature type="region of interest" description="Disordered" evidence="6">
    <location>
        <begin position="1"/>
        <end position="37"/>
    </location>
</feature>
<dbReference type="InterPro" id="IPR011650">
    <property type="entry name" value="Peptidase_M20_dimer"/>
</dbReference>
<dbReference type="KEGG" id="clus:A9F13_17g00660"/>
<evidence type="ECO:0000313" key="9">
    <source>
        <dbReference type="Proteomes" id="UP000195602"/>
    </source>
</evidence>
<protein>
    <submittedName>
        <fullName evidence="8">Peptidase M20 domain-containing protein</fullName>
    </submittedName>
</protein>
<organism evidence="8 9">
    <name type="scientific">Clavispora lusitaniae</name>
    <name type="common">Candida lusitaniae</name>
    <dbReference type="NCBI Taxonomy" id="36911"/>
    <lineage>
        <taxon>Eukaryota</taxon>
        <taxon>Fungi</taxon>
        <taxon>Dikarya</taxon>
        <taxon>Ascomycota</taxon>
        <taxon>Saccharomycotina</taxon>
        <taxon>Pichiomycetes</taxon>
        <taxon>Metschnikowiaceae</taxon>
        <taxon>Clavispora</taxon>
    </lineage>
</organism>
<evidence type="ECO:0000256" key="2">
    <source>
        <dbReference type="ARBA" id="ARBA00006247"/>
    </source>
</evidence>
<evidence type="ECO:0000256" key="1">
    <source>
        <dbReference type="ARBA" id="ARBA00001947"/>
    </source>
</evidence>
<dbReference type="GO" id="GO:0046872">
    <property type="term" value="F:metal ion binding"/>
    <property type="evidence" value="ECO:0007669"/>
    <property type="project" value="UniProtKB-KW"/>
</dbReference>
<dbReference type="PANTHER" id="PTHR43808:SF8">
    <property type="entry name" value="PEPTIDASE M20 DIMERISATION DOMAIN-CONTAINING PROTEIN"/>
    <property type="match status" value="1"/>
</dbReference>
<dbReference type="GO" id="GO:0016787">
    <property type="term" value="F:hydrolase activity"/>
    <property type="evidence" value="ECO:0007669"/>
    <property type="project" value="UniProtKB-KW"/>
</dbReference>
<comment type="cofactor">
    <cofactor evidence="1">
        <name>Zn(2+)</name>
        <dbReference type="ChEBI" id="CHEBI:29105"/>
    </cofactor>
</comment>
<evidence type="ECO:0000256" key="6">
    <source>
        <dbReference type="SAM" id="MobiDB-lite"/>
    </source>
</evidence>